<dbReference type="STRING" id="74649.A0A2P6RLJ5"/>
<evidence type="ECO:0000313" key="4">
    <source>
        <dbReference type="Proteomes" id="UP000238479"/>
    </source>
</evidence>
<dbReference type="PANTHER" id="PTHR47123:SF15">
    <property type="entry name" value="F-BOX PROTEIN SKIP23"/>
    <property type="match status" value="1"/>
</dbReference>
<dbReference type="Gramene" id="PRQ47295">
    <property type="protein sequence ID" value="PRQ47295"/>
    <property type="gene ID" value="RchiOBHm_Chr2g0098141"/>
</dbReference>
<dbReference type="Gene3D" id="1.20.1280.50">
    <property type="match status" value="1"/>
</dbReference>
<accession>A0A2P6RLJ5</accession>
<dbReference type="AlphaFoldDB" id="A0A2P6RLJ5"/>
<dbReference type="OrthoDB" id="638130at2759"/>
<keyword evidence="4" id="KW-1185">Reference proteome</keyword>
<proteinExistence type="predicted"/>
<dbReference type="CDD" id="cd09917">
    <property type="entry name" value="F-box_SF"/>
    <property type="match status" value="1"/>
</dbReference>
<name>A0A2P6RLJ5_ROSCH</name>
<dbReference type="InterPro" id="IPR001810">
    <property type="entry name" value="F-box_dom"/>
</dbReference>
<dbReference type="EMBL" id="PDCK01000040">
    <property type="protein sequence ID" value="PRQ47295.1"/>
    <property type="molecule type" value="Genomic_DNA"/>
</dbReference>
<evidence type="ECO:0000259" key="2">
    <source>
        <dbReference type="Pfam" id="PF12937"/>
    </source>
</evidence>
<dbReference type="InterPro" id="IPR005174">
    <property type="entry name" value="KIB1-4_b-propeller"/>
</dbReference>
<feature type="domain" description="KIB1-4 beta-propeller" evidence="1">
    <location>
        <begin position="97"/>
        <end position="364"/>
    </location>
</feature>
<dbReference type="InterPro" id="IPR051304">
    <property type="entry name" value="SCF_F-box_domain"/>
</dbReference>
<feature type="domain" description="F-box" evidence="2">
    <location>
        <begin position="18"/>
        <end position="50"/>
    </location>
</feature>
<dbReference type="InterPro" id="IPR036047">
    <property type="entry name" value="F-box-like_dom_sf"/>
</dbReference>
<dbReference type="PANTHER" id="PTHR47123">
    <property type="entry name" value="F-BOX PROTEIN SKIP23"/>
    <property type="match status" value="1"/>
</dbReference>
<dbReference type="OMA" id="FLPKLYP"/>
<sequence>MTERQKSDTCGNQRGECWSDLPVELLQSIAKRLDTKIDVSRSRAVCKSWRFSIPPLTVNSPPIKVHLGNVIRRGVRLVKKTTLGMRVVYHVAPQPPASNSRGWLVKVTEGEAPLDKTHIMLHPLSGTPFPKNPVANPLLPKELNFYDFRVSELSRTYHTPYTFPVAVSLNSDCPALMMIVEGKLYHCKLGVDGEIPKCKEIESLISSIKYVDVICHEGKFYVVSVDGRTVVVDSSLTAKMIATPISAPVIPRSVPACIRKRYLVESFGELLLVIYLATTTECRHLSELGVTFEIFKLNAAEKQWVEMATLDDRILFVGEDSCFSVLARDFPGCKGNCIYFYDPCSRRCKYRSQPRIFSNIGVFDIDGGGSNRSPRVYFLDDGDDSANIFCLPQDLALA</sequence>
<comment type="caution">
    <text evidence="3">The sequence shown here is derived from an EMBL/GenBank/DDBJ whole genome shotgun (WGS) entry which is preliminary data.</text>
</comment>
<gene>
    <name evidence="3" type="ORF">RchiOBHm_Chr2g0098141</name>
</gene>
<dbReference type="Proteomes" id="UP000238479">
    <property type="component" value="Chromosome 2"/>
</dbReference>
<reference evidence="3 4" key="1">
    <citation type="journal article" date="2018" name="Nat. Genet.">
        <title>The Rosa genome provides new insights in the design of modern roses.</title>
        <authorList>
            <person name="Bendahmane M."/>
        </authorList>
    </citation>
    <scope>NUCLEOTIDE SEQUENCE [LARGE SCALE GENOMIC DNA]</scope>
    <source>
        <strain evidence="4">cv. Old Blush</strain>
    </source>
</reference>
<organism evidence="3 4">
    <name type="scientific">Rosa chinensis</name>
    <name type="common">China rose</name>
    <dbReference type="NCBI Taxonomy" id="74649"/>
    <lineage>
        <taxon>Eukaryota</taxon>
        <taxon>Viridiplantae</taxon>
        <taxon>Streptophyta</taxon>
        <taxon>Embryophyta</taxon>
        <taxon>Tracheophyta</taxon>
        <taxon>Spermatophyta</taxon>
        <taxon>Magnoliopsida</taxon>
        <taxon>eudicotyledons</taxon>
        <taxon>Gunneridae</taxon>
        <taxon>Pentapetalae</taxon>
        <taxon>rosids</taxon>
        <taxon>fabids</taxon>
        <taxon>Rosales</taxon>
        <taxon>Rosaceae</taxon>
        <taxon>Rosoideae</taxon>
        <taxon>Rosoideae incertae sedis</taxon>
        <taxon>Rosa</taxon>
    </lineage>
</organism>
<evidence type="ECO:0000313" key="3">
    <source>
        <dbReference type="EMBL" id="PRQ47295.1"/>
    </source>
</evidence>
<evidence type="ECO:0000259" key="1">
    <source>
        <dbReference type="Pfam" id="PF03478"/>
    </source>
</evidence>
<protein>
    <submittedName>
        <fullName evidence="3">Putative F-box domain-containing protein</fullName>
    </submittedName>
</protein>
<dbReference type="Pfam" id="PF12937">
    <property type="entry name" value="F-box-like"/>
    <property type="match status" value="1"/>
</dbReference>
<dbReference type="SUPFAM" id="SSF81383">
    <property type="entry name" value="F-box domain"/>
    <property type="match status" value="1"/>
</dbReference>
<dbReference type="Pfam" id="PF03478">
    <property type="entry name" value="Beta-prop_KIB1-4"/>
    <property type="match status" value="1"/>
</dbReference>